<dbReference type="InterPro" id="IPR051384">
    <property type="entry name" value="Mth_GPCR"/>
</dbReference>
<comment type="similarity">
    <text evidence="2">Belongs to the G-protein coupled receptor 2 family. Mth subfamily.</text>
</comment>
<keyword evidence="15" id="KW-1185">Reference proteome</keyword>
<sequence>MKLIVLCVAFLAQEIVASDLCQREKCVQKCCPEEFYVLLGKCISYPEKVGFKNLTVYSKGFKAVGHFEDFFKIKAGAFLDQKFRNRSFRHDIMYKTYHLMENGDMFMEKKRAPIAVHEFHPDEYCIDYKMIDNDTLGGDLVVYFKNKDHDVGNKGNHVTLKWGFLISCVFLFLVLVVYSLLPELRNLGGLILMAYVASLMLGFIFLFSIQIGSHTFVPLVCLIITCLTYFFLLASFCWLNVMSYDIWWTFRGYAKARPINRRGENIKFLIYCAYAFGIPLGLTAALATLNEVNAKHPLSGIVPQIPLKGCFVEGWAKYVYLYAPMLIMILANWVFFVMTAFNIWRLSRGSDVLRAADSSASGSASAHKNSKQRLIVYLKLSVLMGLSWILEVVSSSSPDFGGWYITDCYNVLIGVVIFIIFVCKRKVLNKLKKRYTNFRHTHKFSFQSKGRSRSSQDETNTQSLPLQSPNCSTVTTKFY</sequence>
<comment type="caution">
    <text evidence="14">The sequence shown here is derived from an EMBL/GenBank/DDBJ whole genome shotgun (WGS) entry which is preliminary data.</text>
</comment>
<evidence type="ECO:0000256" key="12">
    <source>
        <dbReference type="SAM" id="SignalP"/>
    </source>
</evidence>
<evidence type="ECO:0000256" key="9">
    <source>
        <dbReference type="ARBA" id="ARBA00023224"/>
    </source>
</evidence>
<feature type="chain" id="PRO_5046617369" description="G-protein coupled receptors family 2 profile 2 domain-containing protein" evidence="12">
    <location>
        <begin position="18"/>
        <end position="479"/>
    </location>
</feature>
<dbReference type="Pfam" id="PF00002">
    <property type="entry name" value="7tm_2"/>
    <property type="match status" value="1"/>
</dbReference>
<evidence type="ECO:0000313" key="15">
    <source>
        <dbReference type="Proteomes" id="UP001549920"/>
    </source>
</evidence>
<evidence type="ECO:0000256" key="1">
    <source>
        <dbReference type="ARBA" id="ARBA00004141"/>
    </source>
</evidence>
<evidence type="ECO:0000256" key="8">
    <source>
        <dbReference type="ARBA" id="ARBA00023170"/>
    </source>
</evidence>
<reference evidence="14 15" key="1">
    <citation type="submission" date="2024-06" db="EMBL/GenBank/DDBJ databases">
        <title>A chromosome-level genome assembly of beet webworm, Loxostege sticticalis.</title>
        <authorList>
            <person name="Zhang Y."/>
        </authorList>
    </citation>
    <scope>NUCLEOTIDE SEQUENCE [LARGE SCALE GENOMIC DNA]</scope>
    <source>
        <strain evidence="14">AQ026</strain>
        <tissue evidence="14">Whole body</tissue>
    </source>
</reference>
<evidence type="ECO:0000256" key="6">
    <source>
        <dbReference type="ARBA" id="ARBA00023040"/>
    </source>
</evidence>
<feature type="signal peptide" evidence="12">
    <location>
        <begin position="1"/>
        <end position="17"/>
    </location>
</feature>
<feature type="region of interest" description="Disordered" evidence="10">
    <location>
        <begin position="446"/>
        <end position="479"/>
    </location>
</feature>
<dbReference type="InterPro" id="IPR023311">
    <property type="entry name" value="Methusela_ecto_dom_2"/>
</dbReference>
<feature type="transmembrane region" description="Helical" evidence="11">
    <location>
        <begin position="268"/>
        <end position="289"/>
    </location>
</feature>
<proteinExistence type="inferred from homology"/>
<feature type="transmembrane region" description="Helical" evidence="11">
    <location>
        <begin position="402"/>
        <end position="423"/>
    </location>
</feature>
<dbReference type="CDD" id="cd15039">
    <property type="entry name" value="7tmB3_Methuselah-like"/>
    <property type="match status" value="1"/>
</dbReference>
<feature type="domain" description="G-protein coupled receptors family 2 profile 2" evidence="13">
    <location>
        <begin position="156"/>
        <end position="425"/>
    </location>
</feature>
<accession>A0ABR3I2B2</accession>
<dbReference type="PROSITE" id="PS50261">
    <property type="entry name" value="G_PROTEIN_RECEP_F2_4"/>
    <property type="match status" value="1"/>
</dbReference>
<keyword evidence="4 12" id="KW-0732">Signal</keyword>
<feature type="transmembrane region" description="Helical" evidence="11">
    <location>
        <begin position="217"/>
        <end position="247"/>
    </location>
</feature>
<evidence type="ECO:0000256" key="4">
    <source>
        <dbReference type="ARBA" id="ARBA00022729"/>
    </source>
</evidence>
<dbReference type="InterPro" id="IPR000832">
    <property type="entry name" value="GPCR_2_secretin-like"/>
</dbReference>
<feature type="compositionally biased region" description="Polar residues" evidence="10">
    <location>
        <begin position="457"/>
        <end position="479"/>
    </location>
</feature>
<dbReference type="PANTHER" id="PTHR47154">
    <property type="entry name" value="G-PROTEIN COUPLED RECEPTOR MTH-RELATED"/>
    <property type="match status" value="1"/>
</dbReference>
<keyword evidence="7 11" id="KW-0472">Membrane</keyword>
<keyword evidence="6" id="KW-0297">G-protein coupled receptor</keyword>
<keyword evidence="9" id="KW-0807">Transducer</keyword>
<dbReference type="Gene3D" id="2.170.180.11">
    <property type="entry name" value="Methuselah ectodomain, domain 2"/>
    <property type="match status" value="1"/>
</dbReference>
<dbReference type="PANTHER" id="PTHR47154:SF2">
    <property type="entry name" value="G-PROTEIN COUPLED RECEPTOR MTH-RELATED"/>
    <property type="match status" value="1"/>
</dbReference>
<evidence type="ECO:0000256" key="7">
    <source>
        <dbReference type="ARBA" id="ARBA00023136"/>
    </source>
</evidence>
<dbReference type="Proteomes" id="UP001549920">
    <property type="component" value="Unassembled WGS sequence"/>
</dbReference>
<keyword evidence="3 11" id="KW-0812">Transmembrane</keyword>
<name>A0ABR3I2B2_LOXSC</name>
<keyword evidence="8" id="KW-0675">Receptor</keyword>
<feature type="transmembrane region" description="Helical" evidence="11">
    <location>
        <begin position="188"/>
        <end position="211"/>
    </location>
</feature>
<evidence type="ECO:0000256" key="2">
    <source>
        <dbReference type="ARBA" id="ARBA00008979"/>
    </source>
</evidence>
<dbReference type="EMBL" id="JBEUOH010000009">
    <property type="protein sequence ID" value="KAL0882954.1"/>
    <property type="molecule type" value="Genomic_DNA"/>
</dbReference>
<evidence type="ECO:0000256" key="3">
    <source>
        <dbReference type="ARBA" id="ARBA00022692"/>
    </source>
</evidence>
<evidence type="ECO:0000259" key="13">
    <source>
        <dbReference type="PROSITE" id="PS50261"/>
    </source>
</evidence>
<comment type="subcellular location">
    <subcellularLocation>
        <location evidence="1">Membrane</location>
        <topology evidence="1">Multi-pass membrane protein</topology>
    </subcellularLocation>
</comment>
<feature type="transmembrane region" description="Helical" evidence="11">
    <location>
        <begin position="321"/>
        <end position="344"/>
    </location>
</feature>
<feature type="transmembrane region" description="Helical" evidence="11">
    <location>
        <begin position="374"/>
        <end position="390"/>
    </location>
</feature>
<evidence type="ECO:0000313" key="14">
    <source>
        <dbReference type="EMBL" id="KAL0882954.1"/>
    </source>
</evidence>
<dbReference type="InterPro" id="IPR017981">
    <property type="entry name" value="GPCR_2-like_7TM"/>
</dbReference>
<evidence type="ECO:0000256" key="10">
    <source>
        <dbReference type="SAM" id="MobiDB-lite"/>
    </source>
</evidence>
<evidence type="ECO:0000256" key="5">
    <source>
        <dbReference type="ARBA" id="ARBA00022989"/>
    </source>
</evidence>
<protein>
    <recommendedName>
        <fullName evidence="13">G-protein coupled receptors family 2 profile 2 domain-containing protein</fullName>
    </recommendedName>
</protein>
<evidence type="ECO:0000256" key="11">
    <source>
        <dbReference type="SAM" id="Phobius"/>
    </source>
</evidence>
<organism evidence="14 15">
    <name type="scientific">Loxostege sticticalis</name>
    <name type="common">Beet webworm moth</name>
    <dbReference type="NCBI Taxonomy" id="481309"/>
    <lineage>
        <taxon>Eukaryota</taxon>
        <taxon>Metazoa</taxon>
        <taxon>Ecdysozoa</taxon>
        <taxon>Arthropoda</taxon>
        <taxon>Hexapoda</taxon>
        <taxon>Insecta</taxon>
        <taxon>Pterygota</taxon>
        <taxon>Neoptera</taxon>
        <taxon>Endopterygota</taxon>
        <taxon>Lepidoptera</taxon>
        <taxon>Glossata</taxon>
        <taxon>Ditrysia</taxon>
        <taxon>Pyraloidea</taxon>
        <taxon>Crambidae</taxon>
        <taxon>Pyraustinae</taxon>
        <taxon>Loxostege</taxon>
    </lineage>
</organism>
<keyword evidence="5 11" id="KW-1133">Transmembrane helix</keyword>
<gene>
    <name evidence="14" type="ORF">ABMA27_016447</name>
</gene>
<dbReference type="Gene3D" id="1.20.1070.10">
    <property type="entry name" value="Rhodopsin 7-helix transmembrane proteins"/>
    <property type="match status" value="1"/>
</dbReference>
<feature type="transmembrane region" description="Helical" evidence="11">
    <location>
        <begin position="162"/>
        <end position="181"/>
    </location>
</feature>